<dbReference type="RefSeq" id="WP_272775057.1">
    <property type="nucleotide sequence ID" value="NZ_JAQQLI010000001.1"/>
</dbReference>
<reference evidence="1" key="2">
    <citation type="submission" date="2023-02" db="EMBL/GenBank/DDBJ databases">
        <authorList>
            <person name="Rayyan A."/>
            <person name="Meyer T."/>
            <person name="Kyndt J.A."/>
        </authorList>
    </citation>
    <scope>NUCLEOTIDE SEQUENCE</scope>
    <source>
        <strain evidence="1">DSM 9987</strain>
    </source>
</reference>
<sequence length="103" mass="11478">MLDTLQSLTLERVLTPVYDESPRPEDFIVMINQRRVGRVMSSFAQGAFRRWYWSIDAAHGTPEDRGVATSLDQAKRALASRIATVGLMGANTRRPEMGVVAGR</sequence>
<name>A0ABT5J3H7_RHOTP</name>
<protein>
    <submittedName>
        <fullName evidence="1">Uncharacterized protein</fullName>
    </submittedName>
</protein>
<reference evidence="1" key="1">
    <citation type="journal article" date="2023" name="Microbiol Resour">
        <title>Genome Sequences of Rhodoplanes serenus and Two Thermotolerant Strains, Rhodoplanes tepidamans and 'Rhodoplanes cryptolactis,' Further Refine the Genus.</title>
        <authorList>
            <person name="Rayyan A.A."/>
            <person name="Kyndt J.A."/>
        </authorList>
    </citation>
    <scope>NUCLEOTIDE SEQUENCE</scope>
    <source>
        <strain evidence="1">DSM 9987</strain>
    </source>
</reference>
<keyword evidence="2" id="KW-1185">Reference proteome</keyword>
<comment type="caution">
    <text evidence="1">The sequence shown here is derived from an EMBL/GenBank/DDBJ whole genome shotgun (WGS) entry which is preliminary data.</text>
</comment>
<evidence type="ECO:0000313" key="2">
    <source>
        <dbReference type="Proteomes" id="UP001165652"/>
    </source>
</evidence>
<accession>A0ABT5J3H7</accession>
<dbReference type="EMBL" id="JAQQLI010000001">
    <property type="protein sequence ID" value="MDC7784209.1"/>
    <property type="molecule type" value="Genomic_DNA"/>
</dbReference>
<proteinExistence type="predicted"/>
<dbReference type="Proteomes" id="UP001165652">
    <property type="component" value="Unassembled WGS sequence"/>
</dbReference>
<organism evidence="1 2">
    <name type="scientific">Rhodoplanes tepidamans</name>
    <name type="common">Rhodoplanes cryptolactis</name>
    <dbReference type="NCBI Taxonomy" id="200616"/>
    <lineage>
        <taxon>Bacteria</taxon>
        <taxon>Pseudomonadati</taxon>
        <taxon>Pseudomonadota</taxon>
        <taxon>Alphaproteobacteria</taxon>
        <taxon>Hyphomicrobiales</taxon>
        <taxon>Nitrobacteraceae</taxon>
        <taxon>Rhodoplanes</taxon>
    </lineage>
</organism>
<evidence type="ECO:0000313" key="1">
    <source>
        <dbReference type="EMBL" id="MDC7784209.1"/>
    </source>
</evidence>
<gene>
    <name evidence="1" type="ORF">PQJ73_00800</name>
</gene>